<organism evidence="4">
    <name type="scientific">Soboliphyme baturini</name>
    <dbReference type="NCBI Taxonomy" id="241478"/>
    <lineage>
        <taxon>Eukaryota</taxon>
        <taxon>Metazoa</taxon>
        <taxon>Ecdysozoa</taxon>
        <taxon>Nematoda</taxon>
        <taxon>Enoplea</taxon>
        <taxon>Dorylaimia</taxon>
        <taxon>Dioctophymatida</taxon>
        <taxon>Dioctophymatoidea</taxon>
        <taxon>Soboliphymatidae</taxon>
        <taxon>Soboliphyme</taxon>
    </lineage>
</organism>
<name>A0A183IR97_9BILA</name>
<proteinExistence type="predicted"/>
<dbReference type="SMART" id="SM00212">
    <property type="entry name" value="UBCc"/>
    <property type="match status" value="1"/>
</dbReference>
<keyword evidence="3" id="KW-1185">Reference proteome</keyword>
<dbReference type="WBParaSite" id="SBAD_0000638201-mRNA-1">
    <property type="protein sequence ID" value="SBAD_0000638201-mRNA-1"/>
    <property type="gene ID" value="SBAD_0000638201"/>
</dbReference>
<dbReference type="AlphaFoldDB" id="A0A183IR97"/>
<reference evidence="2 3" key="2">
    <citation type="submission" date="2018-11" db="EMBL/GenBank/DDBJ databases">
        <authorList>
            <consortium name="Pathogen Informatics"/>
        </authorList>
    </citation>
    <scope>NUCLEOTIDE SEQUENCE [LARGE SCALE GENOMIC DNA]</scope>
</reference>
<dbReference type="PROSITE" id="PS50127">
    <property type="entry name" value="UBC_2"/>
    <property type="match status" value="1"/>
</dbReference>
<dbReference type="SUPFAM" id="SSF54495">
    <property type="entry name" value="UBC-like"/>
    <property type="match status" value="1"/>
</dbReference>
<dbReference type="Proteomes" id="UP000270296">
    <property type="component" value="Unassembled WGS sequence"/>
</dbReference>
<reference evidence="4" key="1">
    <citation type="submission" date="2016-06" db="UniProtKB">
        <authorList>
            <consortium name="WormBaseParasite"/>
        </authorList>
    </citation>
    <scope>IDENTIFICATION</scope>
</reference>
<dbReference type="CDD" id="cd23802">
    <property type="entry name" value="UBCc_UBE2Q"/>
    <property type="match status" value="1"/>
</dbReference>
<evidence type="ECO:0000313" key="2">
    <source>
        <dbReference type="EMBL" id="VDP09352.1"/>
    </source>
</evidence>
<dbReference type="InterPro" id="IPR016135">
    <property type="entry name" value="UBQ-conjugating_enzyme/RWD"/>
</dbReference>
<dbReference type="EMBL" id="UZAM01009520">
    <property type="protein sequence ID" value="VDP09352.1"/>
    <property type="molecule type" value="Genomic_DNA"/>
</dbReference>
<dbReference type="InterPro" id="IPR000608">
    <property type="entry name" value="UBC"/>
</dbReference>
<evidence type="ECO:0000259" key="1">
    <source>
        <dbReference type="PROSITE" id="PS50127"/>
    </source>
</evidence>
<accession>A0A183IR97</accession>
<evidence type="ECO:0000313" key="3">
    <source>
        <dbReference type="Proteomes" id="UP000270296"/>
    </source>
</evidence>
<sequence>MCACLKKFKADLKFLQSLFAKDHERFRVTTSSLDEISCMFLCSDGQQISASASILENYPQTPPVWFSDSENPMVLELLSDLSQTSGNNNLILPQIQRLLSGLCDAFHLPVPQELSNFPMISEGIEKSPSQLNDLDSEDEEDYHYEMEEVDDTSKSKSDLAPEGVLVLNKLIKLQREQHLQGTVCGTVTATDHIYRSEYFKNGVYQFDLVNDNLYEWYVKLKRVDPDSQLAQDLVALKKKGRQDYILLHFIFPREYPYDPPFVHVVSPCISGGFVLDGGAICMELLTKQGWSSVYSIEAVILQIAATIVKCNAHVRFQSLSRQYSLVEAQESFKSLVHIHERGGWYTPPKEDG</sequence>
<dbReference type="Pfam" id="PF00179">
    <property type="entry name" value="UQ_con"/>
    <property type="match status" value="1"/>
</dbReference>
<feature type="domain" description="UBC core" evidence="1">
    <location>
        <begin position="174"/>
        <end position="345"/>
    </location>
</feature>
<protein>
    <submittedName>
        <fullName evidence="4">UBIQUITIN_CONJUGAT_2 domain-containing protein</fullName>
    </submittedName>
</protein>
<dbReference type="OrthoDB" id="109543at2759"/>
<gene>
    <name evidence="2" type="ORF">SBAD_LOCUS6144</name>
</gene>
<dbReference type="Gene3D" id="3.10.110.10">
    <property type="entry name" value="Ubiquitin Conjugating Enzyme"/>
    <property type="match status" value="1"/>
</dbReference>
<evidence type="ECO:0000313" key="4">
    <source>
        <dbReference type="WBParaSite" id="SBAD_0000638201-mRNA-1"/>
    </source>
</evidence>